<name>A0ACC1SYM0_9HYPO</name>
<evidence type="ECO:0000313" key="2">
    <source>
        <dbReference type="Proteomes" id="UP001148629"/>
    </source>
</evidence>
<dbReference type="EMBL" id="JANRMS010000030">
    <property type="protein sequence ID" value="KAJ3549140.1"/>
    <property type="molecule type" value="Genomic_DNA"/>
</dbReference>
<comment type="caution">
    <text evidence="1">The sequence shown here is derived from an EMBL/GenBank/DDBJ whole genome shotgun (WGS) entry which is preliminary data.</text>
</comment>
<gene>
    <name evidence="1" type="ORF">NM208_g652</name>
</gene>
<reference evidence="1" key="1">
    <citation type="submission" date="2022-08" db="EMBL/GenBank/DDBJ databases">
        <title>Genome Sequence of Fusarium decemcellulare.</title>
        <authorList>
            <person name="Buettner E."/>
        </authorList>
    </citation>
    <scope>NUCLEOTIDE SEQUENCE</scope>
    <source>
        <strain evidence="1">Babe19</strain>
    </source>
</reference>
<organism evidence="1 2">
    <name type="scientific">Fusarium decemcellulare</name>
    <dbReference type="NCBI Taxonomy" id="57161"/>
    <lineage>
        <taxon>Eukaryota</taxon>
        <taxon>Fungi</taxon>
        <taxon>Dikarya</taxon>
        <taxon>Ascomycota</taxon>
        <taxon>Pezizomycotina</taxon>
        <taxon>Sordariomycetes</taxon>
        <taxon>Hypocreomycetidae</taxon>
        <taxon>Hypocreales</taxon>
        <taxon>Nectriaceae</taxon>
        <taxon>Fusarium</taxon>
        <taxon>Fusarium decemcellulare species complex</taxon>
    </lineage>
</organism>
<accession>A0ACC1SYM0</accession>
<keyword evidence="2" id="KW-1185">Reference proteome</keyword>
<proteinExistence type="predicted"/>
<dbReference type="Proteomes" id="UP001148629">
    <property type="component" value="Unassembled WGS sequence"/>
</dbReference>
<sequence>MSRIVEDVKSGLKGIRGAGDAIRGEVLDATDKAFEKNPTHPAAQESQAENRAILEKGKKDMRGADEMVARHEWERKGVPPPADVSRQGDIHHQHGAVPSNTQPLSTTHHESERPAEALHREPGTILPGETSHYGTGRTEETLAQQPGAKVPGEQRYV</sequence>
<protein>
    <submittedName>
        <fullName evidence="1">Uncharacterized protein</fullName>
    </submittedName>
</protein>
<evidence type="ECO:0000313" key="1">
    <source>
        <dbReference type="EMBL" id="KAJ3549140.1"/>
    </source>
</evidence>